<name>A0A1Z5KGN8_FISSO</name>
<comment type="pathway">
    <text evidence="2">Glycan metabolism; N-glycan metabolism.</text>
</comment>
<evidence type="ECO:0000256" key="2">
    <source>
        <dbReference type="ARBA" id="ARBA00004833"/>
    </source>
</evidence>
<evidence type="ECO:0000256" key="5">
    <source>
        <dbReference type="ARBA" id="ARBA00022801"/>
    </source>
</evidence>
<reference evidence="16 17" key="1">
    <citation type="journal article" date="2015" name="Plant Cell">
        <title>Oil accumulation by the oleaginous diatom Fistulifera solaris as revealed by the genome and transcriptome.</title>
        <authorList>
            <person name="Tanaka T."/>
            <person name="Maeda Y."/>
            <person name="Veluchamy A."/>
            <person name="Tanaka M."/>
            <person name="Abida H."/>
            <person name="Marechal E."/>
            <person name="Bowler C."/>
            <person name="Muto M."/>
            <person name="Sunaga Y."/>
            <person name="Tanaka M."/>
            <person name="Yoshino T."/>
            <person name="Taniguchi T."/>
            <person name="Fukuda Y."/>
            <person name="Nemoto M."/>
            <person name="Matsumoto M."/>
            <person name="Wong P.S."/>
            <person name="Aburatani S."/>
            <person name="Fujibuchi W."/>
        </authorList>
    </citation>
    <scope>NUCLEOTIDE SEQUENCE [LARGE SCALE GENOMIC DNA]</scope>
    <source>
        <strain evidence="16 17">JPCC DA0580</strain>
    </source>
</reference>
<dbReference type="Pfam" id="PF21365">
    <property type="entry name" value="Glyco_hydro_31_3rd"/>
    <property type="match status" value="1"/>
</dbReference>
<dbReference type="Gene3D" id="3.20.20.80">
    <property type="entry name" value="Glycosidases"/>
    <property type="match status" value="2"/>
</dbReference>
<sequence>MIHGNRPLMGLLLWTVVVMAVDRTKFRTCQQASFCRRNRQHADGTPHNSHLLYQYKLLPESVHFHIPEHDNAAKEPDSVWTLMRRKLLGDSPPVSEYVAGPPPTLTGTLQNKAADAEFLLFSITTLVDGTARIRFTEVYGGSPALMTPRVTYDDLVLHHPQEWKVAHEAVWWRPSDEALLGFLQRVKEHHTVDNYMALQYKTPSNTLVLLLQLEPFQLTLYRDEVPIVQLNGKDLMHFEVRRKRGENQPQEEVLPEEEPKEKSQDKEVVGYWEDGLAIYADGTREEREEVKEETVEEEDHRQLTEEQTLDPEGLWEETFSSHKDSKPFGPMSVGMDISFPGSKHLYGIPEHASSAVLKSTRGEGSHYKEPYRLYNLDVFEYELDETMALYGAIPFMLSQSKTGGSVGVFWFNPSETFVDITSTDSSSTAHWISESGVIDLFLLPGPDPSSIYQQYAKLTGTAPLPPMFSLGYHQCRWNYKDEKDVYFVHEKFEELDYPYDVLWLDIEHTDGKRYFTWDKGLFPHPEEMQEKLASQGRRMVTIIDPHIKRDKKYYIHKEAESKGLYIKDKDGQKDFDGWCWPGSSSYLDFTAEHVRSWWADQFAYNRYLGSTPTLFTWNDMNEPSVFNGPEVSMSKDLKNLKGEEHREWHNLYGMLFHRATSEGLIRRNQPNEDIRPFVLSRSFFAGSQKYGAIWTGDNAAQWGHLEVAAPMLLSMNVAALTFVGADVGGFFGDPDPELFTRWMQAGAYTPFFRGHAHHDSKRREPWVFGDEVLHRLRKAAMARYALLPFWYTLFRFSEDSGMPILRMMWMEYPQLEELYSVEDQYFVGNSLLVKPITAPGVTKASVIFPSCDSWYDADTLALVASATLGECHVQVQEVSANLDTIPVFQRGGSIVPRKLRLRRSSMLM</sequence>
<keyword evidence="6" id="KW-0256">Endoplasmic reticulum</keyword>
<dbReference type="InterPro" id="IPR048395">
    <property type="entry name" value="Glyco_hydro_31_C"/>
</dbReference>
<dbReference type="AlphaFoldDB" id="A0A1Z5KGN8"/>
<dbReference type="Gene3D" id="2.60.40.1180">
    <property type="entry name" value="Golgi alpha-mannosidase II"/>
    <property type="match status" value="1"/>
</dbReference>
<comment type="subcellular location">
    <subcellularLocation>
        <location evidence="1">Endoplasmic reticulum</location>
    </subcellularLocation>
</comment>
<evidence type="ECO:0000313" key="17">
    <source>
        <dbReference type="Proteomes" id="UP000198406"/>
    </source>
</evidence>
<evidence type="ECO:0000313" key="16">
    <source>
        <dbReference type="EMBL" id="GAX25285.1"/>
    </source>
</evidence>
<evidence type="ECO:0000259" key="14">
    <source>
        <dbReference type="Pfam" id="PF13802"/>
    </source>
</evidence>
<keyword evidence="8 10" id="KW-0326">Glycosidase</keyword>
<dbReference type="SUPFAM" id="SSF74650">
    <property type="entry name" value="Galactose mutarotase-like"/>
    <property type="match status" value="1"/>
</dbReference>
<evidence type="ECO:0000256" key="11">
    <source>
        <dbReference type="SAM" id="MobiDB-lite"/>
    </source>
</evidence>
<comment type="caution">
    <text evidence="16">The sequence shown here is derived from an EMBL/GenBank/DDBJ whole genome shotgun (WGS) entry which is preliminary data.</text>
</comment>
<feature type="non-terminal residue" evidence="16">
    <location>
        <position position="908"/>
    </location>
</feature>
<dbReference type="OrthoDB" id="3237269at2759"/>
<evidence type="ECO:0000256" key="8">
    <source>
        <dbReference type="ARBA" id="ARBA00023295"/>
    </source>
</evidence>
<feature type="compositionally biased region" description="Basic and acidic residues" evidence="11">
    <location>
        <begin position="257"/>
        <end position="266"/>
    </location>
</feature>
<evidence type="ECO:0000256" key="3">
    <source>
        <dbReference type="ARBA" id="ARBA00007806"/>
    </source>
</evidence>
<dbReference type="GO" id="GO:0090599">
    <property type="term" value="F:alpha-glucosidase activity"/>
    <property type="evidence" value="ECO:0007669"/>
    <property type="project" value="TreeGrafter"/>
</dbReference>
<feature type="region of interest" description="Disordered" evidence="11">
    <location>
        <begin position="283"/>
        <end position="306"/>
    </location>
</feature>
<keyword evidence="17" id="KW-1185">Reference proteome</keyword>
<evidence type="ECO:0000256" key="6">
    <source>
        <dbReference type="ARBA" id="ARBA00022824"/>
    </source>
</evidence>
<dbReference type="SUPFAM" id="SSF51445">
    <property type="entry name" value="(Trans)glycosidases"/>
    <property type="match status" value="1"/>
</dbReference>
<dbReference type="PANTHER" id="PTHR22762:SF54">
    <property type="entry name" value="BCDNA.GH04962"/>
    <property type="match status" value="1"/>
</dbReference>
<evidence type="ECO:0000256" key="9">
    <source>
        <dbReference type="ARBA" id="ARBA00042895"/>
    </source>
</evidence>
<dbReference type="Proteomes" id="UP000198406">
    <property type="component" value="Unassembled WGS sequence"/>
</dbReference>
<dbReference type="InterPro" id="IPR011013">
    <property type="entry name" value="Gal_mutarotase_sf_dom"/>
</dbReference>
<dbReference type="InParanoid" id="A0A1Z5KGN8"/>
<feature type="region of interest" description="Disordered" evidence="11">
    <location>
        <begin position="242"/>
        <end position="266"/>
    </location>
</feature>
<feature type="signal peptide" evidence="12">
    <location>
        <begin position="1"/>
        <end position="20"/>
    </location>
</feature>
<dbReference type="CDD" id="cd14752">
    <property type="entry name" value="GH31_N"/>
    <property type="match status" value="1"/>
</dbReference>
<feature type="domain" description="Glycoside hydrolase family 31 N-terminal" evidence="14">
    <location>
        <begin position="204"/>
        <end position="419"/>
    </location>
</feature>
<dbReference type="CDD" id="cd06603">
    <property type="entry name" value="GH31_GANC_GANAB_alpha"/>
    <property type="match status" value="1"/>
</dbReference>
<proteinExistence type="inferred from homology"/>
<dbReference type="GO" id="GO:0005783">
    <property type="term" value="C:endoplasmic reticulum"/>
    <property type="evidence" value="ECO:0007669"/>
    <property type="project" value="UniProtKB-SubCell"/>
</dbReference>
<dbReference type="InterPro" id="IPR000322">
    <property type="entry name" value="Glyco_hydro_31_TIM"/>
</dbReference>
<keyword evidence="4 12" id="KW-0732">Signal</keyword>
<dbReference type="Gene3D" id="2.60.40.1760">
    <property type="entry name" value="glycosyl hydrolase (family 31)"/>
    <property type="match status" value="1"/>
</dbReference>
<evidence type="ECO:0000256" key="10">
    <source>
        <dbReference type="RuleBase" id="RU361185"/>
    </source>
</evidence>
<feature type="domain" description="Glycoside hydrolase family 31 TIM barrel" evidence="13">
    <location>
        <begin position="463"/>
        <end position="793"/>
    </location>
</feature>
<evidence type="ECO:0000256" key="12">
    <source>
        <dbReference type="SAM" id="SignalP"/>
    </source>
</evidence>
<gene>
    <name evidence="16" type="ORF">FisN_5Lh368</name>
</gene>
<dbReference type="InterPro" id="IPR013780">
    <property type="entry name" value="Glyco_hydro_b"/>
</dbReference>
<dbReference type="EMBL" id="BDSP01000223">
    <property type="protein sequence ID" value="GAX25285.1"/>
    <property type="molecule type" value="Genomic_DNA"/>
</dbReference>
<comment type="similarity">
    <text evidence="3 10">Belongs to the glycosyl hydrolase 31 family.</text>
</comment>
<feature type="compositionally biased region" description="Basic and acidic residues" evidence="11">
    <location>
        <begin position="283"/>
        <end position="304"/>
    </location>
</feature>
<keyword evidence="5 10" id="KW-0378">Hydrolase</keyword>
<feature type="domain" description="Glycosyl hydrolase family 31 C-terminal" evidence="15">
    <location>
        <begin position="801"/>
        <end position="895"/>
    </location>
</feature>
<evidence type="ECO:0000256" key="1">
    <source>
        <dbReference type="ARBA" id="ARBA00004240"/>
    </source>
</evidence>
<dbReference type="PANTHER" id="PTHR22762">
    <property type="entry name" value="ALPHA-GLUCOSIDASE"/>
    <property type="match status" value="1"/>
</dbReference>
<dbReference type="SUPFAM" id="SSF51011">
    <property type="entry name" value="Glycosyl hydrolase domain"/>
    <property type="match status" value="1"/>
</dbReference>
<protein>
    <recommendedName>
        <fullName evidence="9">Glucosidase II subunit alpha</fullName>
    </recommendedName>
</protein>
<feature type="chain" id="PRO_5012757817" description="Glucosidase II subunit alpha" evidence="12">
    <location>
        <begin position="21"/>
        <end position="908"/>
    </location>
</feature>
<dbReference type="Pfam" id="PF01055">
    <property type="entry name" value="Glyco_hydro_31_2nd"/>
    <property type="match status" value="1"/>
</dbReference>
<evidence type="ECO:0000256" key="4">
    <source>
        <dbReference type="ARBA" id="ARBA00022729"/>
    </source>
</evidence>
<dbReference type="GO" id="GO:0005975">
    <property type="term" value="P:carbohydrate metabolic process"/>
    <property type="evidence" value="ECO:0007669"/>
    <property type="project" value="InterPro"/>
</dbReference>
<dbReference type="Pfam" id="PF13802">
    <property type="entry name" value="Gal_mutarotas_2"/>
    <property type="match status" value="1"/>
</dbReference>
<dbReference type="GO" id="GO:0006491">
    <property type="term" value="P:N-glycan processing"/>
    <property type="evidence" value="ECO:0007669"/>
    <property type="project" value="TreeGrafter"/>
</dbReference>
<dbReference type="GO" id="GO:0030246">
    <property type="term" value="F:carbohydrate binding"/>
    <property type="evidence" value="ECO:0007669"/>
    <property type="project" value="InterPro"/>
</dbReference>
<organism evidence="16 17">
    <name type="scientific">Fistulifera solaris</name>
    <name type="common">Oleaginous diatom</name>
    <dbReference type="NCBI Taxonomy" id="1519565"/>
    <lineage>
        <taxon>Eukaryota</taxon>
        <taxon>Sar</taxon>
        <taxon>Stramenopiles</taxon>
        <taxon>Ochrophyta</taxon>
        <taxon>Bacillariophyta</taxon>
        <taxon>Bacillariophyceae</taxon>
        <taxon>Bacillariophycidae</taxon>
        <taxon>Naviculales</taxon>
        <taxon>Naviculaceae</taxon>
        <taxon>Fistulifera</taxon>
    </lineage>
</organism>
<evidence type="ECO:0000256" key="7">
    <source>
        <dbReference type="ARBA" id="ARBA00023180"/>
    </source>
</evidence>
<accession>A0A1Z5KGN8</accession>
<evidence type="ECO:0000259" key="13">
    <source>
        <dbReference type="Pfam" id="PF01055"/>
    </source>
</evidence>
<keyword evidence="7" id="KW-0325">Glycoprotein</keyword>
<dbReference type="InterPro" id="IPR017853">
    <property type="entry name" value="GH"/>
</dbReference>
<evidence type="ECO:0000259" key="15">
    <source>
        <dbReference type="Pfam" id="PF21365"/>
    </source>
</evidence>
<dbReference type="FunFam" id="3.20.20.80:FF:000039">
    <property type="entry name" value="Glucosidase, alpha neutral C"/>
    <property type="match status" value="1"/>
</dbReference>
<dbReference type="InterPro" id="IPR025887">
    <property type="entry name" value="Glyco_hydro_31_N_dom"/>
</dbReference>